<organism evidence="9 10">
    <name type="scientific">Gnomoniopsis smithogilvyi</name>
    <dbReference type="NCBI Taxonomy" id="1191159"/>
    <lineage>
        <taxon>Eukaryota</taxon>
        <taxon>Fungi</taxon>
        <taxon>Dikarya</taxon>
        <taxon>Ascomycota</taxon>
        <taxon>Pezizomycotina</taxon>
        <taxon>Sordariomycetes</taxon>
        <taxon>Sordariomycetidae</taxon>
        <taxon>Diaporthales</taxon>
        <taxon>Gnomoniaceae</taxon>
        <taxon>Gnomoniopsis</taxon>
    </lineage>
</organism>
<evidence type="ECO:0000259" key="8">
    <source>
        <dbReference type="Pfam" id="PF00899"/>
    </source>
</evidence>
<feature type="compositionally biased region" description="Low complexity" evidence="7">
    <location>
        <begin position="55"/>
        <end position="66"/>
    </location>
</feature>
<evidence type="ECO:0000256" key="2">
    <source>
        <dbReference type="ARBA" id="ARBA00004718"/>
    </source>
</evidence>
<comment type="similarity">
    <text evidence="3">Belongs to the ubiquitin-activating E1 family.</text>
</comment>
<evidence type="ECO:0000256" key="7">
    <source>
        <dbReference type="SAM" id="MobiDB-lite"/>
    </source>
</evidence>
<dbReference type="SUPFAM" id="SSF69572">
    <property type="entry name" value="Activating enzymes of the ubiquitin-like proteins"/>
    <property type="match status" value="1"/>
</dbReference>
<dbReference type="Pfam" id="PF00899">
    <property type="entry name" value="ThiF"/>
    <property type="match status" value="1"/>
</dbReference>
<dbReference type="InterPro" id="IPR000011">
    <property type="entry name" value="UBQ/SUMO-activ_enz_E1-like"/>
</dbReference>
<dbReference type="InterPro" id="IPR045886">
    <property type="entry name" value="ThiF/MoeB/HesA"/>
</dbReference>
<proteinExistence type="inferred from homology"/>
<dbReference type="GO" id="GO:0031510">
    <property type="term" value="C:SUMO activating enzyme complex"/>
    <property type="evidence" value="ECO:0007669"/>
    <property type="project" value="TreeGrafter"/>
</dbReference>
<reference evidence="9" key="1">
    <citation type="submission" date="2022-10" db="EMBL/GenBank/DDBJ databases">
        <title>Tapping the CABI collections for fungal endophytes: first genome assemblies for Collariella, Neodidymelliopsis, Ascochyta clinopodiicola, Didymella pomorum, Didymosphaeria variabile, Neocosmospora piperis and Neocucurbitaria cava.</title>
        <authorList>
            <person name="Hill R."/>
        </authorList>
    </citation>
    <scope>NUCLEOTIDE SEQUENCE</scope>
    <source>
        <strain evidence="9">IMI 355082</strain>
    </source>
</reference>
<dbReference type="InterPro" id="IPR000594">
    <property type="entry name" value="ThiF_NAD_FAD-bd"/>
</dbReference>
<dbReference type="PANTHER" id="PTHR10953">
    <property type="entry name" value="UBIQUITIN-ACTIVATING ENZYME E1"/>
    <property type="match status" value="1"/>
</dbReference>
<feature type="region of interest" description="Disordered" evidence="7">
    <location>
        <begin position="1"/>
        <end position="80"/>
    </location>
</feature>
<dbReference type="Gene3D" id="3.40.50.720">
    <property type="entry name" value="NAD(P)-binding Rossmann-like Domain"/>
    <property type="match status" value="1"/>
</dbReference>
<dbReference type="GO" id="GO:0019948">
    <property type="term" value="F:SUMO activating enzyme activity"/>
    <property type="evidence" value="ECO:0007669"/>
    <property type="project" value="TreeGrafter"/>
</dbReference>
<dbReference type="GO" id="GO:0004839">
    <property type="term" value="F:ubiquitin activating enzyme activity"/>
    <property type="evidence" value="ECO:0007669"/>
    <property type="project" value="UniProtKB-EC"/>
</dbReference>
<dbReference type="AlphaFoldDB" id="A0A9W8YTI9"/>
<comment type="subcellular location">
    <subcellularLocation>
        <location evidence="1">Nucleus</location>
    </subcellularLocation>
</comment>
<evidence type="ECO:0000256" key="5">
    <source>
        <dbReference type="ARBA" id="ARBA00023242"/>
    </source>
</evidence>
<accession>A0A9W8YTI9</accession>
<evidence type="ECO:0000313" key="10">
    <source>
        <dbReference type="Proteomes" id="UP001140453"/>
    </source>
</evidence>
<dbReference type="PANTHER" id="PTHR10953:SF162">
    <property type="entry name" value="SUMO-ACTIVATING ENZYME SUBUNIT 1"/>
    <property type="match status" value="1"/>
</dbReference>
<feature type="compositionally biased region" description="Gly residues" evidence="7">
    <location>
        <begin position="566"/>
        <end position="581"/>
    </location>
</feature>
<evidence type="ECO:0000256" key="6">
    <source>
        <dbReference type="ARBA" id="ARBA00044354"/>
    </source>
</evidence>
<comment type="pathway">
    <text evidence="2">Protein modification; protein sumoylation.</text>
</comment>
<dbReference type="OrthoDB" id="1708823at2759"/>
<comment type="caution">
    <text evidence="9">The sequence shown here is derived from an EMBL/GenBank/DDBJ whole genome shotgun (WGS) entry which is preliminary data.</text>
</comment>
<keyword evidence="9" id="KW-0436">Ligase</keyword>
<dbReference type="GO" id="GO:0005737">
    <property type="term" value="C:cytoplasm"/>
    <property type="evidence" value="ECO:0007669"/>
    <property type="project" value="TreeGrafter"/>
</dbReference>
<evidence type="ECO:0000313" key="9">
    <source>
        <dbReference type="EMBL" id="KAJ4391193.1"/>
    </source>
</evidence>
<name>A0A9W8YTI9_9PEZI</name>
<dbReference type="GO" id="GO:0016925">
    <property type="term" value="P:protein sumoylation"/>
    <property type="evidence" value="ECO:0007669"/>
    <property type="project" value="TreeGrafter"/>
</dbReference>
<feature type="region of interest" description="Disordered" evidence="7">
    <location>
        <begin position="562"/>
        <end position="588"/>
    </location>
</feature>
<gene>
    <name evidence="9" type="primary">AOS1</name>
    <name evidence="9" type="ORF">N0V93_004810</name>
</gene>
<feature type="domain" description="THIF-type NAD/FAD binding fold" evidence="8">
    <location>
        <begin position="151"/>
        <end position="481"/>
    </location>
</feature>
<keyword evidence="5" id="KW-0539">Nucleus</keyword>
<sequence length="588" mass="62569">MESSAPPPAAQGQGQGQEEAQQGTNAQANTQQSDPQQPNTQPQQDQPDEQQKSTAPAAGGAAAPVASQTPASLPAPDLNSLPQGDLANLSLQGLPTDMSLLPMVGPDGNLLSNEELMNMPLMMPMMMDGSGMLNMPSIPQNNITNDEIALYDRQIRLWGMQAQQKIRNASVLLITMRGLGNEIAKNLVLAGIGSLTIVDHENVTETDLGAQFLVSQEDGHVGKNRAEAALPAIQKLNPRVSIFTDTGDVRQKGASYFAMFDMVIATDLDPDALNIINTATRLNMRPFYAAGTHGLYGFIFADLIEHSYTIEREKPNVPTEVKAETRTRIIFDIQSKKEGGKDLEIVSKKEFYSTWLLASDGAFLPEEFTKNKRRLKAVSPALSCLRALWDFQSQHEGRTPSDRNDLKVFTTVAMQKHKDLSLPTETLNSEFLRSFLQNIGCEIAPVTSVLGGQLAQDVINVLGQTQQPIQNTVIFDGNSMEASLYPLHPQGPLGAVQLMSAMPPGMPGLGNGDMNGFGLSDPSMMNMPMPGMDITMGGMGNMGAPGDAPAPGIMGNTNTMSAMGGPSNGGASGSTGTGAGTGNVQSSG</sequence>
<dbReference type="EMBL" id="JAPEVB010000003">
    <property type="protein sequence ID" value="KAJ4391193.1"/>
    <property type="molecule type" value="Genomic_DNA"/>
</dbReference>
<evidence type="ECO:0000256" key="3">
    <source>
        <dbReference type="ARBA" id="ARBA00005673"/>
    </source>
</evidence>
<dbReference type="CDD" id="cd01492">
    <property type="entry name" value="Aos1_SUMO"/>
    <property type="match status" value="1"/>
</dbReference>
<keyword evidence="4" id="KW-0833">Ubl conjugation pathway</keyword>
<keyword evidence="10" id="KW-1185">Reference proteome</keyword>
<evidence type="ECO:0000256" key="1">
    <source>
        <dbReference type="ARBA" id="ARBA00004123"/>
    </source>
</evidence>
<protein>
    <recommendedName>
        <fullName evidence="6">Ubiquitin-like 1-activating enzyme E1A</fullName>
    </recommendedName>
</protein>
<dbReference type="PRINTS" id="PR01849">
    <property type="entry name" value="UBIQUITINACT"/>
</dbReference>
<dbReference type="Proteomes" id="UP001140453">
    <property type="component" value="Unassembled WGS sequence"/>
</dbReference>
<evidence type="ECO:0000256" key="4">
    <source>
        <dbReference type="ARBA" id="ARBA00022786"/>
    </source>
</evidence>
<feature type="compositionally biased region" description="Low complexity" evidence="7">
    <location>
        <begin position="10"/>
        <end position="45"/>
    </location>
</feature>
<dbReference type="InterPro" id="IPR035985">
    <property type="entry name" value="Ubiquitin-activating_enz"/>
</dbReference>